<dbReference type="InterPro" id="IPR005162">
    <property type="entry name" value="Retrotrans_gag_dom"/>
</dbReference>
<organism evidence="3 4">
    <name type="scientific">Colocasia esculenta</name>
    <name type="common">Wild taro</name>
    <name type="synonym">Arum esculentum</name>
    <dbReference type="NCBI Taxonomy" id="4460"/>
    <lineage>
        <taxon>Eukaryota</taxon>
        <taxon>Viridiplantae</taxon>
        <taxon>Streptophyta</taxon>
        <taxon>Embryophyta</taxon>
        <taxon>Tracheophyta</taxon>
        <taxon>Spermatophyta</taxon>
        <taxon>Magnoliopsida</taxon>
        <taxon>Liliopsida</taxon>
        <taxon>Araceae</taxon>
        <taxon>Aroideae</taxon>
        <taxon>Colocasieae</taxon>
        <taxon>Colocasia</taxon>
    </lineage>
</organism>
<feature type="region of interest" description="Disordered" evidence="1">
    <location>
        <begin position="455"/>
        <end position="479"/>
    </location>
</feature>
<keyword evidence="4" id="KW-1185">Reference proteome</keyword>
<proteinExistence type="predicted"/>
<feature type="compositionally biased region" description="Low complexity" evidence="1">
    <location>
        <begin position="1504"/>
        <end position="1516"/>
    </location>
</feature>
<name>A0A843V7G5_COLES</name>
<feature type="compositionally biased region" description="Polar residues" evidence="1">
    <location>
        <begin position="457"/>
        <end position="471"/>
    </location>
</feature>
<gene>
    <name evidence="3" type="ORF">Taro_024892</name>
</gene>
<feature type="compositionally biased region" description="Basic and acidic residues" evidence="1">
    <location>
        <begin position="351"/>
        <end position="364"/>
    </location>
</feature>
<evidence type="ECO:0000256" key="1">
    <source>
        <dbReference type="SAM" id="MobiDB-lite"/>
    </source>
</evidence>
<feature type="region of interest" description="Disordered" evidence="1">
    <location>
        <begin position="984"/>
        <end position="1022"/>
    </location>
</feature>
<feature type="compositionally biased region" description="Basic residues" evidence="1">
    <location>
        <begin position="390"/>
        <end position="399"/>
    </location>
</feature>
<accession>A0A843V7G5</accession>
<feature type="compositionally biased region" description="Basic and acidic residues" evidence="1">
    <location>
        <begin position="1459"/>
        <end position="1472"/>
    </location>
</feature>
<comment type="caution">
    <text evidence="3">The sequence shown here is derived from an EMBL/GenBank/DDBJ whole genome shotgun (WGS) entry which is preliminary data.</text>
</comment>
<feature type="region of interest" description="Disordered" evidence="1">
    <location>
        <begin position="277"/>
        <end position="405"/>
    </location>
</feature>
<feature type="compositionally biased region" description="Low complexity" evidence="1">
    <location>
        <begin position="205"/>
        <end position="214"/>
    </location>
</feature>
<feature type="region of interest" description="Disordered" evidence="1">
    <location>
        <begin position="1"/>
        <end position="29"/>
    </location>
</feature>
<feature type="region of interest" description="Disordered" evidence="1">
    <location>
        <begin position="205"/>
        <end position="224"/>
    </location>
</feature>
<dbReference type="OrthoDB" id="1752139at2759"/>
<dbReference type="Proteomes" id="UP000652761">
    <property type="component" value="Unassembled WGS sequence"/>
</dbReference>
<evidence type="ECO:0000313" key="3">
    <source>
        <dbReference type="EMBL" id="MQL92271.1"/>
    </source>
</evidence>
<feature type="compositionally biased region" description="Basic residues" evidence="1">
    <location>
        <begin position="1482"/>
        <end position="1498"/>
    </location>
</feature>
<evidence type="ECO:0000313" key="4">
    <source>
        <dbReference type="Proteomes" id="UP000652761"/>
    </source>
</evidence>
<reference evidence="3" key="1">
    <citation type="submission" date="2017-07" db="EMBL/GenBank/DDBJ databases">
        <title>Taro Niue Genome Assembly and Annotation.</title>
        <authorList>
            <person name="Atibalentja N."/>
            <person name="Keating K."/>
            <person name="Fields C.J."/>
        </authorList>
    </citation>
    <scope>NUCLEOTIDE SEQUENCE</scope>
    <source>
        <strain evidence="3">Niue_2</strain>
        <tissue evidence="3">Leaf</tissue>
    </source>
</reference>
<feature type="domain" description="Retrotransposon gag" evidence="2">
    <location>
        <begin position="703"/>
        <end position="793"/>
    </location>
</feature>
<feature type="compositionally biased region" description="Basic and acidic residues" evidence="1">
    <location>
        <begin position="69"/>
        <end position="80"/>
    </location>
</feature>
<evidence type="ECO:0000259" key="2">
    <source>
        <dbReference type="Pfam" id="PF03732"/>
    </source>
</evidence>
<feature type="region of interest" description="Disordered" evidence="1">
    <location>
        <begin position="1447"/>
        <end position="1516"/>
    </location>
</feature>
<protein>
    <recommendedName>
        <fullName evidence="2">Retrotransposon gag domain-containing protein</fullName>
    </recommendedName>
</protein>
<dbReference type="PANTHER" id="PTHR33223:SF8">
    <property type="entry name" value="OS04G0172440 PROTEIN"/>
    <property type="match status" value="1"/>
</dbReference>
<feature type="region of interest" description="Disordered" evidence="1">
    <location>
        <begin position="66"/>
        <end position="97"/>
    </location>
</feature>
<feature type="region of interest" description="Disordered" evidence="1">
    <location>
        <begin position="857"/>
        <end position="885"/>
    </location>
</feature>
<feature type="compositionally biased region" description="Basic and acidic residues" evidence="1">
    <location>
        <begin position="1006"/>
        <end position="1018"/>
    </location>
</feature>
<dbReference type="Pfam" id="PF03732">
    <property type="entry name" value="Retrotrans_gag"/>
    <property type="match status" value="1"/>
</dbReference>
<dbReference type="PANTHER" id="PTHR33223">
    <property type="entry name" value="CCHC-TYPE DOMAIN-CONTAINING PROTEIN"/>
    <property type="match status" value="1"/>
</dbReference>
<dbReference type="EMBL" id="NMUH01001430">
    <property type="protein sequence ID" value="MQL92271.1"/>
    <property type="molecule type" value="Genomic_DNA"/>
</dbReference>
<sequence>MRKRRPRSARVTEPLESMGDKCGGQIWPPRPMMARYGPLMSYQRTWLRLKDPSSASGDYRLLYTSVRPDPLRPNKEKASTEGRQAGGAPVRAPDWRPPPPVRLFAKHSCRFALPRRSRSPSTLVPATPPPGRVPPLVQGAKAGIKRPFPPASSSNPMAAVTYGPLVVACHAKCGYLTTPIVFGDFPAVVGSLYFLGVVPAVQATPKAAPKATATRGTKPRSSQGRVFSVNTISYVVVPRKRGQCQGRRGSKPHAVVSNSGKTVLVGDIRVRLDGGESILPRDRSVPTVATSNQFAPLQGMRQEDRDSPKGARQGQTSSSAPQPPRKMRQMWVTKQEARQIKQARAGQPAEGPRKATPEREKAQDPADTNAGAFIGSLTSSPPKQDLLKKETRKPKKRRVQQTSEEGGGMKIFTCYAFGREAAGPSGIPAGALRINKSGQDDETVLRYTWNAARRLPQGQQGSQAGPLNQGQGLELPLEHDQRPLPGQVQLDLEGGEGDEVASLHLGDQQLPADGEQAEVFLMPPTRAAFQAMTDDAKYDFIQRWQAEMANLLTERGQQAGANAPRRQVLTANQNARARHQQGDLPDVNPRTAAVNDYTVDPVQQPRRGINSQASAAEDIVAQRRMIEKIVDDRFAQRGEGTATVDLYSVPYPVHHQFKKLPPDCPKAPKLQKFDGQGSPNEHLAYYITAMGELAFDESYLLRYFATSLTGTAFQWYSRLRLNSIVDWADLQKKFVDRFQTAERKVSLAELCSLKQRKGETALDFIKRWRDFSMRCDNPPTQEDAITICRRGLAAQISEKLLGTNIKGFDQLNSVVAEIEMFFADNPMQAPPKIKLGKERAVGKEANAVDFAPQSKGKKIVASGAPSKKVEEKPPPTSLPQRMSTPYSFKGDHTKMLFKLCMKNDLLTLPAMRRPSEADRVDESNYCLYHRMLGHSIEDCYVFKNEVQKLIQSRLITMYEHLVDPLQPHAWDQSRQSANVIHVNAPAPEPEDPEANPWDAHSTNGWEGDHPSASEHRTWSETVQSLERQVQSLRHGQRQTLMYLRTMQESLTTLQQGLQGPVGTPTPRTRPPCGGWISEESSNPSDDEIAGRLYSFPHHQTLALYRTCLRVGLLGCQPPTSVPPNYCIYHQDAGHALEDCHVFKDKVEAWVNQGIIDLGNARVNPPQPHIREWTDHSADVVTHTVIVIDPPEIYTPVAFTFPDPDMIEGGSSGEAPTWWYPGGRIPHHSRLATGNIGEIFEKLLQQGVVMAHTPPPTYTERELKHPMYCRYYAMLLHPTDRCPDVRNWIESLIRKGKIDPEGNSMVLVRAREAAQREMEESDYMRFKNLKAPEADEQGWLIPPMRSTTNIEGSSLWQRFGNISPKEEPSSVYHQWGPDMTEVGSSDEAPALWGKKPAMEPAAQETNPYWAEFQELPPEIIEQAIDSTFQYQQDEAGWTTVASRMRPSLAFPKRGGSHSRPAREDASRASKAAKELTPLEMARALKREKNRQKNMKRRLKERAEQAEAATTPAELTPL</sequence>